<gene>
    <name evidence="1" type="ORF">HD556DRAFT_1308838</name>
</gene>
<name>A0A9P7DGD1_9AGAM</name>
<protein>
    <submittedName>
        <fullName evidence="1">Uncharacterized protein</fullName>
    </submittedName>
</protein>
<dbReference type="RefSeq" id="XP_041159603.1">
    <property type="nucleotide sequence ID" value="XM_041300200.1"/>
</dbReference>
<evidence type="ECO:0000313" key="1">
    <source>
        <dbReference type="EMBL" id="KAG1793114.1"/>
    </source>
</evidence>
<evidence type="ECO:0000313" key="2">
    <source>
        <dbReference type="Proteomes" id="UP000719766"/>
    </source>
</evidence>
<comment type="caution">
    <text evidence="1">The sequence shown here is derived from an EMBL/GenBank/DDBJ whole genome shotgun (WGS) entry which is preliminary data.</text>
</comment>
<proteinExistence type="predicted"/>
<dbReference type="Proteomes" id="UP000719766">
    <property type="component" value="Unassembled WGS sequence"/>
</dbReference>
<organism evidence="1 2">
    <name type="scientific">Suillus plorans</name>
    <dbReference type="NCBI Taxonomy" id="116603"/>
    <lineage>
        <taxon>Eukaryota</taxon>
        <taxon>Fungi</taxon>
        <taxon>Dikarya</taxon>
        <taxon>Basidiomycota</taxon>
        <taxon>Agaricomycotina</taxon>
        <taxon>Agaricomycetes</taxon>
        <taxon>Agaricomycetidae</taxon>
        <taxon>Boletales</taxon>
        <taxon>Suillineae</taxon>
        <taxon>Suillaceae</taxon>
        <taxon>Suillus</taxon>
    </lineage>
</organism>
<dbReference type="AlphaFoldDB" id="A0A9P7DGD1"/>
<reference evidence="1" key="1">
    <citation type="journal article" date="2020" name="New Phytol.">
        <title>Comparative genomics reveals dynamic genome evolution in host specialist ectomycorrhizal fungi.</title>
        <authorList>
            <person name="Lofgren L.A."/>
            <person name="Nguyen N.H."/>
            <person name="Vilgalys R."/>
            <person name="Ruytinx J."/>
            <person name="Liao H.L."/>
            <person name="Branco S."/>
            <person name="Kuo A."/>
            <person name="LaButti K."/>
            <person name="Lipzen A."/>
            <person name="Andreopoulos W."/>
            <person name="Pangilinan J."/>
            <person name="Riley R."/>
            <person name="Hundley H."/>
            <person name="Na H."/>
            <person name="Barry K."/>
            <person name="Grigoriev I.V."/>
            <person name="Stajich J.E."/>
            <person name="Kennedy P.G."/>
        </authorList>
    </citation>
    <scope>NUCLEOTIDE SEQUENCE</scope>
    <source>
        <strain evidence="1">S12</strain>
    </source>
</reference>
<keyword evidence="2" id="KW-1185">Reference proteome</keyword>
<dbReference type="EMBL" id="JABBWE010000032">
    <property type="protein sequence ID" value="KAG1793114.1"/>
    <property type="molecule type" value="Genomic_DNA"/>
</dbReference>
<sequence length="225" mass="25185">MPRSTARPLGHQNLSLDMMPVIAASSSNETTFYVYLSSETDSWGITAPSNTADPTTWPVQWAIPPHYEKNNETPRSSPLMAVTDCHRARIPVNSCLMLETILSPTFCVQAAANISRSRFNAWTAITAKQASSVIAREGRRHIKDFQANEVILTQRVSLVMSFRAPTLTDFVVRSAFRGHKIQPVPKPLDAMVFIRVHAWGIKICARRSDARDVGMYELLSTRQLE</sequence>
<dbReference type="OrthoDB" id="10349859at2759"/>
<accession>A0A9P7DGD1</accession>
<dbReference type="GeneID" id="64593964"/>